<keyword evidence="2" id="KW-0812">Transmembrane</keyword>
<proteinExistence type="predicted"/>
<evidence type="ECO:0000256" key="2">
    <source>
        <dbReference type="SAM" id="Phobius"/>
    </source>
</evidence>
<evidence type="ECO:0000256" key="1">
    <source>
        <dbReference type="SAM" id="MobiDB-lite"/>
    </source>
</evidence>
<keyword evidence="3" id="KW-1185">Reference proteome</keyword>
<sequence>MSAHGGSTTLSTTTVESATKNNQGMSALHQLSCKFSVLWLIWAILQIIAINLMFYGIKNNKWLLFMPHIFLRACCALIIVGLVVLLIISFINYIQNGSGIRGAILAFILVGLGILIFWIYIIKCQVRCCQFVKKSAETGFSVSNIRPVGAHTLSMSEPRALARPPSAQAVAPPGTVAMNMTVADGMGRVNSGDGRPLPNARELPPLRHTYRPS</sequence>
<name>A0A914D0X0_9BILA</name>
<reference evidence="4" key="1">
    <citation type="submission" date="2022-11" db="UniProtKB">
        <authorList>
            <consortium name="WormBaseParasite"/>
        </authorList>
    </citation>
    <scope>IDENTIFICATION</scope>
</reference>
<feature type="transmembrane region" description="Helical" evidence="2">
    <location>
        <begin position="35"/>
        <end position="57"/>
    </location>
</feature>
<protein>
    <submittedName>
        <fullName evidence="4">Uncharacterized protein</fullName>
    </submittedName>
</protein>
<keyword evidence="2" id="KW-1133">Transmembrane helix</keyword>
<evidence type="ECO:0000313" key="3">
    <source>
        <dbReference type="Proteomes" id="UP000887540"/>
    </source>
</evidence>
<accession>A0A914D0X0</accession>
<keyword evidence="2" id="KW-0472">Membrane</keyword>
<dbReference type="WBParaSite" id="ACRNAN_scaffold1717.g25124.t1">
    <property type="protein sequence ID" value="ACRNAN_scaffold1717.g25124.t1"/>
    <property type="gene ID" value="ACRNAN_scaffold1717.g25124"/>
</dbReference>
<feature type="region of interest" description="Disordered" evidence="1">
    <location>
        <begin position="188"/>
        <end position="213"/>
    </location>
</feature>
<organism evidence="3 4">
    <name type="scientific">Acrobeloides nanus</name>
    <dbReference type="NCBI Taxonomy" id="290746"/>
    <lineage>
        <taxon>Eukaryota</taxon>
        <taxon>Metazoa</taxon>
        <taxon>Ecdysozoa</taxon>
        <taxon>Nematoda</taxon>
        <taxon>Chromadorea</taxon>
        <taxon>Rhabditida</taxon>
        <taxon>Tylenchina</taxon>
        <taxon>Cephalobomorpha</taxon>
        <taxon>Cephaloboidea</taxon>
        <taxon>Cephalobidae</taxon>
        <taxon>Acrobeloides</taxon>
    </lineage>
</organism>
<feature type="transmembrane region" description="Helical" evidence="2">
    <location>
        <begin position="69"/>
        <end position="91"/>
    </location>
</feature>
<dbReference type="AlphaFoldDB" id="A0A914D0X0"/>
<feature type="transmembrane region" description="Helical" evidence="2">
    <location>
        <begin position="103"/>
        <end position="121"/>
    </location>
</feature>
<dbReference type="Proteomes" id="UP000887540">
    <property type="component" value="Unplaced"/>
</dbReference>
<evidence type="ECO:0000313" key="4">
    <source>
        <dbReference type="WBParaSite" id="ACRNAN_scaffold1717.g25124.t1"/>
    </source>
</evidence>